<protein>
    <submittedName>
        <fullName evidence="1">Uncharacterized protein</fullName>
    </submittedName>
</protein>
<feature type="non-terminal residue" evidence="1">
    <location>
        <position position="71"/>
    </location>
</feature>
<dbReference type="EMBL" id="KQ423883">
    <property type="protein sequence ID" value="KOF72023.1"/>
    <property type="molecule type" value="Genomic_DNA"/>
</dbReference>
<accession>A0A0L8G559</accession>
<proteinExistence type="predicted"/>
<evidence type="ECO:0000313" key="1">
    <source>
        <dbReference type="EMBL" id="KOF72023.1"/>
    </source>
</evidence>
<sequence>MYQKHFFLSFLFLYSYLHKYIKIQILTDKFIHIYICQCFLRICVRMYAYIRVIESYYYYRHTHIQASVYCY</sequence>
<gene>
    <name evidence="1" type="ORF">OCBIM_22000176mg</name>
</gene>
<organism evidence="1">
    <name type="scientific">Octopus bimaculoides</name>
    <name type="common">California two-spotted octopus</name>
    <dbReference type="NCBI Taxonomy" id="37653"/>
    <lineage>
        <taxon>Eukaryota</taxon>
        <taxon>Metazoa</taxon>
        <taxon>Spiralia</taxon>
        <taxon>Lophotrochozoa</taxon>
        <taxon>Mollusca</taxon>
        <taxon>Cephalopoda</taxon>
        <taxon>Coleoidea</taxon>
        <taxon>Octopodiformes</taxon>
        <taxon>Octopoda</taxon>
        <taxon>Incirrata</taxon>
        <taxon>Octopodidae</taxon>
        <taxon>Octopus</taxon>
    </lineage>
</organism>
<reference evidence="1" key="1">
    <citation type="submission" date="2015-07" db="EMBL/GenBank/DDBJ databases">
        <title>MeaNS - Measles Nucleotide Surveillance Program.</title>
        <authorList>
            <person name="Tran T."/>
            <person name="Druce J."/>
        </authorList>
    </citation>
    <scope>NUCLEOTIDE SEQUENCE</scope>
    <source>
        <strain evidence="1">UCB-OBI-ISO-001</strain>
        <tissue evidence="1">Gonad</tissue>
    </source>
</reference>
<name>A0A0L8G559_OCTBM</name>
<dbReference type="AlphaFoldDB" id="A0A0L8G559"/>